<name>C6XAR1_METGS</name>
<gene>
    <name evidence="6" type="ordered locus">Msip34_0745</name>
</gene>
<keyword evidence="1 6" id="KW-0808">Transferase</keyword>
<dbReference type="InterPro" id="IPR011712">
    <property type="entry name" value="Sig_transdc_His_kin_sub3_dim/P"/>
</dbReference>
<keyword evidence="2 6" id="KW-0418">Kinase</keyword>
<reference evidence="7" key="1">
    <citation type="submission" date="2009-07" db="EMBL/GenBank/DDBJ databases">
        <title>Complete sequence of chromosome of Methylovorus sp. SIP3-4.</title>
        <authorList>
            <person name="Lucas S."/>
            <person name="Copeland A."/>
            <person name="Lapidus A."/>
            <person name="Glavina del Rio T."/>
            <person name="Tice H."/>
            <person name="Bruce D."/>
            <person name="Goodwin L."/>
            <person name="Pitluck S."/>
            <person name="Clum A."/>
            <person name="Larimer F."/>
            <person name="Land M."/>
            <person name="Hauser L."/>
            <person name="Kyrpides N."/>
            <person name="Mikhailova N."/>
            <person name="Kayluzhnaya M."/>
            <person name="Chistoserdova L."/>
        </authorList>
    </citation>
    <scope>NUCLEOTIDE SEQUENCE [LARGE SCALE GENOMIC DNA]</scope>
    <source>
        <strain evidence="7">SIP3-4</strain>
    </source>
</reference>
<evidence type="ECO:0000259" key="5">
    <source>
        <dbReference type="PROSITE" id="PS50112"/>
    </source>
</evidence>
<dbReference type="PANTHER" id="PTHR24421:SF59">
    <property type="entry name" value="OXYGEN SENSOR HISTIDINE KINASE NREB"/>
    <property type="match status" value="1"/>
</dbReference>
<dbReference type="Gene3D" id="1.20.5.1930">
    <property type="match status" value="1"/>
</dbReference>
<protein>
    <submittedName>
        <fullName evidence="6">PAS/PAC sensor signal transduction histidine kinase</fullName>
        <ecNumber evidence="6">2.7.13.3</ecNumber>
    </submittedName>
</protein>
<dbReference type="CDD" id="cd16917">
    <property type="entry name" value="HATPase_UhpB-NarQ-NarX-like"/>
    <property type="match status" value="1"/>
</dbReference>
<dbReference type="OrthoDB" id="9813412at2"/>
<keyword evidence="7" id="KW-1185">Reference proteome</keyword>
<dbReference type="HOGENOM" id="CLU_000445_114_0_4"/>
<dbReference type="Pfam" id="PF02518">
    <property type="entry name" value="HATPase_c"/>
    <property type="match status" value="1"/>
</dbReference>
<evidence type="ECO:0000256" key="2">
    <source>
        <dbReference type="ARBA" id="ARBA00022777"/>
    </source>
</evidence>
<dbReference type="Pfam" id="PF07730">
    <property type="entry name" value="HisKA_3"/>
    <property type="match status" value="1"/>
</dbReference>
<dbReference type="SMART" id="SM00387">
    <property type="entry name" value="HATPase_c"/>
    <property type="match status" value="1"/>
</dbReference>
<dbReference type="InterPro" id="IPR050482">
    <property type="entry name" value="Sensor_HK_TwoCompSys"/>
</dbReference>
<dbReference type="PANTHER" id="PTHR24421">
    <property type="entry name" value="NITRATE/NITRITE SENSOR PROTEIN NARX-RELATED"/>
    <property type="match status" value="1"/>
</dbReference>
<dbReference type="STRING" id="582744.Msip34_0745"/>
<dbReference type="SUPFAM" id="SSF55874">
    <property type="entry name" value="ATPase domain of HSP90 chaperone/DNA topoisomerase II/histidine kinase"/>
    <property type="match status" value="1"/>
</dbReference>
<dbReference type="EMBL" id="CP001674">
    <property type="protein sequence ID" value="ACT49993.1"/>
    <property type="molecule type" value="Genomic_DNA"/>
</dbReference>
<keyword evidence="3" id="KW-0902">Two-component regulatory system</keyword>
<dbReference type="InterPro" id="IPR005467">
    <property type="entry name" value="His_kinase_dom"/>
</dbReference>
<dbReference type="InterPro" id="IPR035965">
    <property type="entry name" value="PAS-like_dom_sf"/>
</dbReference>
<dbReference type="Proteomes" id="UP000002743">
    <property type="component" value="Chromosome"/>
</dbReference>
<dbReference type="InterPro" id="IPR036890">
    <property type="entry name" value="HATPase_C_sf"/>
</dbReference>
<accession>C6XAR1</accession>
<dbReference type="InterPro" id="IPR000014">
    <property type="entry name" value="PAS"/>
</dbReference>
<dbReference type="Gene3D" id="3.30.565.10">
    <property type="entry name" value="Histidine kinase-like ATPase, C-terminal domain"/>
    <property type="match status" value="1"/>
</dbReference>
<dbReference type="SUPFAM" id="SSF55785">
    <property type="entry name" value="PYP-like sensor domain (PAS domain)"/>
    <property type="match status" value="1"/>
</dbReference>
<dbReference type="PROSITE" id="PS50109">
    <property type="entry name" value="HIS_KIN"/>
    <property type="match status" value="1"/>
</dbReference>
<dbReference type="GO" id="GO:0000155">
    <property type="term" value="F:phosphorelay sensor kinase activity"/>
    <property type="evidence" value="ECO:0007669"/>
    <property type="project" value="InterPro"/>
</dbReference>
<dbReference type="EC" id="2.7.13.3" evidence="6"/>
<dbReference type="CDD" id="cd00130">
    <property type="entry name" value="PAS"/>
    <property type="match status" value="1"/>
</dbReference>
<dbReference type="AlphaFoldDB" id="C6XAR1"/>
<reference evidence="6 7" key="2">
    <citation type="journal article" date="2011" name="J. Bacteriol.">
        <title>Genomes of three methylotrophs from a single niche uncover genetic and metabolic divergence of Methylophilaceae.</title>
        <authorList>
            <person name="Lapidus A."/>
            <person name="Clum A."/>
            <person name="Labutti K."/>
            <person name="Kaluzhnaya M.G."/>
            <person name="Lim S."/>
            <person name="Beck D.A."/>
            <person name="Glavina Del Rio T."/>
            <person name="Nolan M."/>
            <person name="Mavromatis K."/>
            <person name="Huntemann M."/>
            <person name="Lucas S."/>
            <person name="Lidstrom M.E."/>
            <person name="Ivanova N."/>
            <person name="Chistoserdova L."/>
        </authorList>
    </citation>
    <scope>NUCLEOTIDE SEQUENCE [LARGE SCALE GENOMIC DNA]</scope>
    <source>
        <strain evidence="6 7">SIP3-4</strain>
    </source>
</reference>
<organism evidence="6 7">
    <name type="scientific">Methylovorus glucosotrophus (strain SIP3-4)</name>
    <dbReference type="NCBI Taxonomy" id="582744"/>
    <lineage>
        <taxon>Bacteria</taxon>
        <taxon>Pseudomonadati</taxon>
        <taxon>Pseudomonadota</taxon>
        <taxon>Betaproteobacteria</taxon>
        <taxon>Nitrosomonadales</taxon>
        <taxon>Methylophilaceae</taxon>
        <taxon>Methylovorus</taxon>
    </lineage>
</organism>
<dbReference type="RefSeq" id="WP_015829576.1">
    <property type="nucleotide sequence ID" value="NC_012969.1"/>
</dbReference>
<dbReference type="InterPro" id="IPR013655">
    <property type="entry name" value="PAS_fold_3"/>
</dbReference>
<dbReference type="PROSITE" id="PS50112">
    <property type="entry name" value="PAS"/>
    <property type="match status" value="1"/>
</dbReference>
<dbReference type="GO" id="GO:0016020">
    <property type="term" value="C:membrane"/>
    <property type="evidence" value="ECO:0007669"/>
    <property type="project" value="InterPro"/>
</dbReference>
<dbReference type="Pfam" id="PF08447">
    <property type="entry name" value="PAS_3"/>
    <property type="match status" value="1"/>
</dbReference>
<proteinExistence type="predicted"/>
<feature type="domain" description="Histidine kinase" evidence="4">
    <location>
        <begin position="375"/>
        <end position="464"/>
    </location>
</feature>
<dbReference type="KEGG" id="mei:Msip34_0745"/>
<dbReference type="eggNOG" id="COG4585">
    <property type="taxonomic scope" value="Bacteria"/>
</dbReference>
<evidence type="ECO:0000313" key="6">
    <source>
        <dbReference type="EMBL" id="ACT49993.1"/>
    </source>
</evidence>
<dbReference type="GO" id="GO:0046983">
    <property type="term" value="F:protein dimerization activity"/>
    <property type="evidence" value="ECO:0007669"/>
    <property type="project" value="InterPro"/>
</dbReference>
<evidence type="ECO:0000256" key="1">
    <source>
        <dbReference type="ARBA" id="ARBA00022679"/>
    </source>
</evidence>
<evidence type="ECO:0000259" key="4">
    <source>
        <dbReference type="PROSITE" id="PS50109"/>
    </source>
</evidence>
<dbReference type="Gene3D" id="3.30.450.20">
    <property type="entry name" value="PAS domain"/>
    <property type="match status" value="1"/>
</dbReference>
<sequence>MSDEAYLVDANNMQLACVSSQALVSHQCTLTQLHAMPLHAVLGMPETELVQWQAQCVKQPSGAPLTTLLLPKADGEKGRRAGDSTKVSFFEAEGRSWMLVMKNSVSRSAMQALDDSESRFQAIVANTPGLVFQFRLLGPGRLGFIYLSEACYAVLGITEAELTKTPSQFYRLMAEEDRPSFREALLTSANEMKVLNWEGRIWIKAWQDTKWINLRGSPIKLHNGEVQWGGIITNITQSKNEKLEIERSRQRMAELSAHLTQVKEQERRRIAREIHDDLGGNLTAIKIGLTSIIKRINPDEPKLVEKALNLESIVDRTFDIVHRIASDLRPDVLELGIVAALEWQCGQFEKQFSLPCRFYSSQTELAVSADEAITLFRICQEAMSNIAKHARARQVEVELLVEDRDIMLRIVDDGQGIRMQDQHKANSFGLRGMRERVAALDGSLEVEKRVRGGTAVQVKIPRSLK</sequence>
<feature type="domain" description="PAS" evidence="5">
    <location>
        <begin position="116"/>
        <end position="192"/>
    </location>
</feature>
<dbReference type="InterPro" id="IPR003594">
    <property type="entry name" value="HATPase_dom"/>
</dbReference>
<evidence type="ECO:0000256" key="3">
    <source>
        <dbReference type="ARBA" id="ARBA00023012"/>
    </source>
</evidence>
<evidence type="ECO:0000313" key="7">
    <source>
        <dbReference type="Proteomes" id="UP000002743"/>
    </source>
</evidence>